<dbReference type="AlphaFoldDB" id="A0A6A5WDB0"/>
<protein>
    <submittedName>
        <fullName evidence="1">Uncharacterized protein</fullName>
    </submittedName>
</protein>
<name>A0A6A5WDB0_9PLEO</name>
<organism evidence="1 2">
    <name type="scientific">Amniculicola lignicola CBS 123094</name>
    <dbReference type="NCBI Taxonomy" id="1392246"/>
    <lineage>
        <taxon>Eukaryota</taxon>
        <taxon>Fungi</taxon>
        <taxon>Dikarya</taxon>
        <taxon>Ascomycota</taxon>
        <taxon>Pezizomycotina</taxon>
        <taxon>Dothideomycetes</taxon>
        <taxon>Pleosporomycetidae</taxon>
        <taxon>Pleosporales</taxon>
        <taxon>Amniculicolaceae</taxon>
        <taxon>Amniculicola</taxon>
    </lineage>
</organism>
<evidence type="ECO:0000313" key="2">
    <source>
        <dbReference type="Proteomes" id="UP000799779"/>
    </source>
</evidence>
<keyword evidence="2" id="KW-1185">Reference proteome</keyword>
<sequence length="139" mass="15049">MAPGEHKQPISISYRCPVARRAARRARSVRLWTLTGASLASVRPSGTDTTARIGHAAWSNFSLQRSHLVLKPSDRRLPGRIVCTATANLSSSSSFRRRCTRSGSWFRLAFLVCSALDAARAAVVQPRTQAFAVVAGLAT</sequence>
<reference evidence="1" key="1">
    <citation type="journal article" date="2020" name="Stud. Mycol.">
        <title>101 Dothideomycetes genomes: a test case for predicting lifestyles and emergence of pathogens.</title>
        <authorList>
            <person name="Haridas S."/>
            <person name="Albert R."/>
            <person name="Binder M."/>
            <person name="Bloem J."/>
            <person name="Labutti K."/>
            <person name="Salamov A."/>
            <person name="Andreopoulos B."/>
            <person name="Baker S."/>
            <person name="Barry K."/>
            <person name="Bills G."/>
            <person name="Bluhm B."/>
            <person name="Cannon C."/>
            <person name="Castanera R."/>
            <person name="Culley D."/>
            <person name="Daum C."/>
            <person name="Ezra D."/>
            <person name="Gonzalez J."/>
            <person name="Henrissat B."/>
            <person name="Kuo A."/>
            <person name="Liang C."/>
            <person name="Lipzen A."/>
            <person name="Lutzoni F."/>
            <person name="Magnuson J."/>
            <person name="Mondo S."/>
            <person name="Nolan M."/>
            <person name="Ohm R."/>
            <person name="Pangilinan J."/>
            <person name="Park H.-J."/>
            <person name="Ramirez L."/>
            <person name="Alfaro M."/>
            <person name="Sun H."/>
            <person name="Tritt A."/>
            <person name="Yoshinaga Y."/>
            <person name="Zwiers L.-H."/>
            <person name="Turgeon B."/>
            <person name="Goodwin S."/>
            <person name="Spatafora J."/>
            <person name="Crous P."/>
            <person name="Grigoriev I."/>
        </authorList>
    </citation>
    <scope>NUCLEOTIDE SEQUENCE</scope>
    <source>
        <strain evidence="1">CBS 123094</strain>
    </source>
</reference>
<accession>A0A6A5WDB0</accession>
<proteinExistence type="predicted"/>
<evidence type="ECO:0000313" key="1">
    <source>
        <dbReference type="EMBL" id="KAF1995626.1"/>
    </source>
</evidence>
<gene>
    <name evidence="1" type="ORF">P154DRAFT_580687</name>
</gene>
<dbReference type="Proteomes" id="UP000799779">
    <property type="component" value="Unassembled WGS sequence"/>
</dbReference>
<dbReference type="EMBL" id="ML977636">
    <property type="protein sequence ID" value="KAF1995626.1"/>
    <property type="molecule type" value="Genomic_DNA"/>
</dbReference>